<dbReference type="EMBL" id="LR214971">
    <property type="protein sequence ID" value="VEU61326.1"/>
    <property type="molecule type" value="Genomic_DNA"/>
</dbReference>
<protein>
    <submittedName>
        <fullName evidence="2">Uncharacterized protein</fullName>
    </submittedName>
</protein>
<dbReference type="Proteomes" id="UP000289629">
    <property type="component" value="Chromosome"/>
</dbReference>
<proteinExistence type="predicted"/>
<reference evidence="2 3" key="1">
    <citation type="submission" date="2019-01" db="EMBL/GenBank/DDBJ databases">
        <authorList>
            <consortium name="Pathogen Informatics"/>
        </authorList>
    </citation>
    <scope>NUCLEOTIDE SEQUENCE [LARGE SCALE GENOMIC DNA]</scope>
    <source>
        <strain evidence="2 3">NCTC10125</strain>
    </source>
</reference>
<keyword evidence="1" id="KW-0812">Transmembrane</keyword>
<feature type="transmembrane region" description="Helical" evidence="1">
    <location>
        <begin position="35"/>
        <end position="56"/>
    </location>
</feature>
<accession>A0AAJ5NLM5</accession>
<evidence type="ECO:0000313" key="3">
    <source>
        <dbReference type="Proteomes" id="UP000289629"/>
    </source>
</evidence>
<name>A0AAJ5NLM5_9BACT</name>
<sequence length="158" mass="17381">MFTEYQRLTIEDWIDRIQRTIDDNKSESRQARSDSTALGIGGAATGVTVLGLIGAIPTGPIGLLIAIFGGIATGTQLGLSIGSVAFKSPHYWNNAEKITRELDSLKTIFRSIKTSNNSDLEEGFKEKIKKIITNINKLSGNIINFDDFDVEEILERGY</sequence>
<evidence type="ECO:0000313" key="2">
    <source>
        <dbReference type="EMBL" id="VEU61326.1"/>
    </source>
</evidence>
<gene>
    <name evidence="2" type="ORF">NCTC10125_00143</name>
</gene>
<evidence type="ECO:0000256" key="1">
    <source>
        <dbReference type="SAM" id="Phobius"/>
    </source>
</evidence>
<dbReference type="AlphaFoldDB" id="A0AAJ5NLM5"/>
<organism evidence="2 3">
    <name type="scientific">Mesomycoplasma dispar</name>
    <dbReference type="NCBI Taxonomy" id="86660"/>
    <lineage>
        <taxon>Bacteria</taxon>
        <taxon>Bacillati</taxon>
        <taxon>Mycoplasmatota</taxon>
        <taxon>Mycoplasmoidales</taxon>
        <taxon>Metamycoplasmataceae</taxon>
        <taxon>Mesomycoplasma</taxon>
    </lineage>
</organism>
<dbReference type="RefSeq" id="WP_232034183.1">
    <property type="nucleotide sequence ID" value="NZ_CP007229.1"/>
</dbReference>
<keyword evidence="1" id="KW-0472">Membrane</keyword>
<feature type="transmembrane region" description="Helical" evidence="1">
    <location>
        <begin position="62"/>
        <end position="86"/>
    </location>
</feature>
<keyword evidence="1" id="KW-1133">Transmembrane helix</keyword>